<evidence type="ECO:0000313" key="2">
    <source>
        <dbReference type="Proteomes" id="UP000786811"/>
    </source>
</evidence>
<keyword evidence="2" id="KW-1185">Reference proteome</keyword>
<dbReference type="EMBL" id="CAJNRD030001116">
    <property type="protein sequence ID" value="CAG5075417.1"/>
    <property type="molecule type" value="Genomic_DNA"/>
</dbReference>
<dbReference type="OrthoDB" id="7692297at2759"/>
<dbReference type="AlphaFoldDB" id="A0A8J2ECH0"/>
<gene>
    <name evidence="1" type="ORF">HICCMSTLAB_LOCUS1571</name>
</gene>
<evidence type="ECO:0000313" key="1">
    <source>
        <dbReference type="EMBL" id="CAG5075417.1"/>
    </source>
</evidence>
<reference evidence="1" key="1">
    <citation type="submission" date="2021-04" db="EMBL/GenBank/DDBJ databases">
        <authorList>
            <person name="Chebbi M.A.C M."/>
        </authorList>
    </citation>
    <scope>NUCLEOTIDE SEQUENCE</scope>
</reference>
<comment type="caution">
    <text evidence="1">The sequence shown here is derived from an EMBL/GenBank/DDBJ whole genome shotgun (WGS) entry which is preliminary data.</text>
</comment>
<proteinExistence type="predicted"/>
<dbReference type="PANTHER" id="PTHR46579">
    <property type="entry name" value="F5/8 TYPE C DOMAIN-CONTAINING PROTEIN-RELATED"/>
    <property type="match status" value="1"/>
</dbReference>
<dbReference type="PANTHER" id="PTHR46579:SF1">
    <property type="entry name" value="F5_8 TYPE C DOMAIN-CONTAINING PROTEIN"/>
    <property type="match status" value="1"/>
</dbReference>
<protein>
    <submittedName>
        <fullName evidence="1">Uncharacterized protein</fullName>
    </submittedName>
</protein>
<sequence length="438" mass="50659">MQSYKEIRSIDIHYSRKFALSFIELHGRLDRLLRRFPHTHIYRYTPDPEIRTTRQSVAFAEIALNNNSTHMGVEGPCALSKLMPDFITGTAIDQMHCVSGGVVKKLLSLWFDSSNRGKPYSLVDASDIINNRLISIKPPSFVHRMPRSTEDLLHWKASELKNWFFYYVLPVMNGVMQLVYYEHFSLFVAGISLLNSDSIPNIDVNVASNILHKFVSEFEANDCFRYEDLNGQYLNVINGTRLIDSQIVRSHNQQLKLQKFVDELPEGKIKDFCSYKTYNDDYMIPNNVQLALENFLPVLKIQEYLRFLKDGKLYVSERYTGALQTSSSYALYRDHTGYHLGSIICFVKLSYCQCINENNCLNHRPPVHQVIIQTLLSERAFNVTYNQNVQYNIPYLYKSLKMDNYISIDVNRLISVCFGVKVGDDLYVAIPINSNNNE</sequence>
<name>A0A8J2ECH0_COTCN</name>
<accession>A0A8J2ECH0</accession>
<dbReference type="Proteomes" id="UP000786811">
    <property type="component" value="Unassembled WGS sequence"/>
</dbReference>
<organism evidence="1 2">
    <name type="scientific">Cotesia congregata</name>
    <name type="common">Parasitoid wasp</name>
    <name type="synonym">Apanteles congregatus</name>
    <dbReference type="NCBI Taxonomy" id="51543"/>
    <lineage>
        <taxon>Eukaryota</taxon>
        <taxon>Metazoa</taxon>
        <taxon>Ecdysozoa</taxon>
        <taxon>Arthropoda</taxon>
        <taxon>Hexapoda</taxon>
        <taxon>Insecta</taxon>
        <taxon>Pterygota</taxon>
        <taxon>Neoptera</taxon>
        <taxon>Endopterygota</taxon>
        <taxon>Hymenoptera</taxon>
        <taxon>Apocrita</taxon>
        <taxon>Ichneumonoidea</taxon>
        <taxon>Braconidae</taxon>
        <taxon>Microgastrinae</taxon>
        <taxon>Cotesia</taxon>
    </lineage>
</organism>